<dbReference type="SUPFAM" id="SSF53850">
    <property type="entry name" value="Periplasmic binding protein-like II"/>
    <property type="match status" value="1"/>
</dbReference>
<name>A0A9X3ZGB0_9HYPH</name>
<dbReference type="InterPro" id="IPR000914">
    <property type="entry name" value="SBP_5_dom"/>
</dbReference>
<dbReference type="GO" id="GO:0015833">
    <property type="term" value="P:peptide transport"/>
    <property type="evidence" value="ECO:0007669"/>
    <property type="project" value="TreeGrafter"/>
</dbReference>
<dbReference type="Gene3D" id="3.10.105.10">
    <property type="entry name" value="Dipeptide-binding Protein, Domain 3"/>
    <property type="match status" value="1"/>
</dbReference>
<dbReference type="AlphaFoldDB" id="A0A9X3ZGB0"/>
<evidence type="ECO:0000259" key="3">
    <source>
        <dbReference type="Pfam" id="PF00496"/>
    </source>
</evidence>
<comment type="caution">
    <text evidence="4">The sequence shown here is derived from an EMBL/GenBank/DDBJ whole genome shotgun (WGS) entry which is preliminary data.</text>
</comment>
<dbReference type="RefSeq" id="WP_267988869.1">
    <property type="nucleotide sequence ID" value="NZ_JAPJZI010000001.1"/>
</dbReference>
<accession>A0A9X3ZGB0</accession>
<dbReference type="PANTHER" id="PTHR30290">
    <property type="entry name" value="PERIPLASMIC BINDING COMPONENT OF ABC TRANSPORTER"/>
    <property type="match status" value="1"/>
</dbReference>
<protein>
    <submittedName>
        <fullName evidence="4">ABC transporter substrate-binding protein</fullName>
    </submittedName>
</protein>
<reference evidence="4" key="1">
    <citation type="submission" date="2022-11" db="EMBL/GenBank/DDBJ databases">
        <title>Draft genome sequence of Hoeflea poritis E7-10 and Hoeflea prorocentri PM5-8, separated from scleractinian coral Porites lutea and marine dinoflagellate.</title>
        <authorList>
            <person name="Zhang G."/>
            <person name="Wei Q."/>
            <person name="Cai L."/>
        </authorList>
    </citation>
    <scope>NUCLEOTIDE SEQUENCE</scope>
    <source>
        <strain evidence="4">PM5-8</strain>
    </source>
</reference>
<gene>
    <name evidence="4" type="ORF">OQ273_02370</name>
</gene>
<dbReference type="EMBL" id="JAPJZI010000001">
    <property type="protein sequence ID" value="MDA5397406.1"/>
    <property type="molecule type" value="Genomic_DNA"/>
</dbReference>
<dbReference type="PIRSF" id="PIRSF002741">
    <property type="entry name" value="MppA"/>
    <property type="match status" value="1"/>
</dbReference>
<dbReference type="InterPro" id="IPR019546">
    <property type="entry name" value="TAT_signal_bac_arc"/>
</dbReference>
<dbReference type="GO" id="GO:0030288">
    <property type="term" value="C:outer membrane-bounded periplasmic space"/>
    <property type="evidence" value="ECO:0007669"/>
    <property type="project" value="UniProtKB-ARBA"/>
</dbReference>
<dbReference type="InterPro" id="IPR006311">
    <property type="entry name" value="TAT_signal"/>
</dbReference>
<evidence type="ECO:0000256" key="2">
    <source>
        <dbReference type="ARBA" id="ARBA00005695"/>
    </source>
</evidence>
<dbReference type="InterPro" id="IPR030678">
    <property type="entry name" value="Peptide/Ni-bd"/>
</dbReference>
<organism evidence="4 5">
    <name type="scientific">Hoeflea prorocentri</name>
    <dbReference type="NCBI Taxonomy" id="1922333"/>
    <lineage>
        <taxon>Bacteria</taxon>
        <taxon>Pseudomonadati</taxon>
        <taxon>Pseudomonadota</taxon>
        <taxon>Alphaproteobacteria</taxon>
        <taxon>Hyphomicrobiales</taxon>
        <taxon>Rhizobiaceae</taxon>
        <taxon>Hoeflea</taxon>
    </lineage>
</organism>
<dbReference type="CDD" id="cd00995">
    <property type="entry name" value="PBP2_NikA_DppA_OppA_like"/>
    <property type="match status" value="1"/>
</dbReference>
<dbReference type="PROSITE" id="PS51318">
    <property type="entry name" value="TAT"/>
    <property type="match status" value="1"/>
</dbReference>
<dbReference type="Gene3D" id="3.40.190.10">
    <property type="entry name" value="Periplasmic binding protein-like II"/>
    <property type="match status" value="1"/>
</dbReference>
<evidence type="ECO:0000313" key="5">
    <source>
        <dbReference type="Proteomes" id="UP001151234"/>
    </source>
</evidence>
<dbReference type="Pfam" id="PF00496">
    <property type="entry name" value="SBP_bac_5"/>
    <property type="match status" value="1"/>
</dbReference>
<sequence>MAIDRREFLKRSSMAAALAASGAPLINGAFFSSPAYAGSDKAINFLSAENLTGNWDPSSHTTLGQINFEGFVFGYLTRAPMRPQNPDELVMELAESMELLDEHTLQFKLKKGVTFHNGEPFTAADVKATFEYASKPDRPAQWYPGPVTVDVVDDHTANVNTKAHGYPASLFWFLSAFLPIMSAKDVANPTRLSEFPNGTGAFKFVRQDGNTSVLEANPDFVLGAPKVPGVNFTFVGDATTRMLSLLSGEADIIERLEAEQVQTIESKPGYSLNQAVSVENKYLWFRCSKPPFDDWRLRRAVCHSIDRNLILEVLGVSGTPSNAWISPVKFGYVDTPNYPEYDPDMAQKFLAEAGFPGAKGLPKLEYITSVGFYPKTKEYGEVITAMLQEQGFDIEFSAMEIAAWADRLYDRPGGGPGHMIDCGWATGSPEPDLVLRTHFHSSSKRICGIDDPELDAVLDKERDATDPAVRKKIIQEEVMPMLADKAPALSLFTSVFIHAFRDELKGMYIYPNGMMDAVNATNEA</sequence>
<evidence type="ECO:0000256" key="1">
    <source>
        <dbReference type="ARBA" id="ARBA00004418"/>
    </source>
</evidence>
<dbReference type="GO" id="GO:1904680">
    <property type="term" value="F:peptide transmembrane transporter activity"/>
    <property type="evidence" value="ECO:0007669"/>
    <property type="project" value="TreeGrafter"/>
</dbReference>
<evidence type="ECO:0000313" key="4">
    <source>
        <dbReference type="EMBL" id="MDA5397406.1"/>
    </source>
</evidence>
<dbReference type="NCBIfam" id="TIGR01409">
    <property type="entry name" value="TAT_signal_seq"/>
    <property type="match status" value="1"/>
</dbReference>
<dbReference type="GO" id="GO:0043190">
    <property type="term" value="C:ATP-binding cassette (ABC) transporter complex"/>
    <property type="evidence" value="ECO:0007669"/>
    <property type="project" value="InterPro"/>
</dbReference>
<comment type="subcellular location">
    <subcellularLocation>
        <location evidence="1">Periplasm</location>
    </subcellularLocation>
</comment>
<feature type="domain" description="Solute-binding protein family 5" evidence="3">
    <location>
        <begin position="88"/>
        <end position="443"/>
    </location>
</feature>
<comment type="similarity">
    <text evidence="2">Belongs to the bacterial solute-binding protein 5 family.</text>
</comment>
<dbReference type="Proteomes" id="UP001151234">
    <property type="component" value="Unassembled WGS sequence"/>
</dbReference>
<proteinExistence type="inferred from homology"/>
<keyword evidence="5" id="KW-1185">Reference proteome</keyword>
<dbReference type="InterPro" id="IPR039424">
    <property type="entry name" value="SBP_5"/>
</dbReference>